<dbReference type="PROSITE" id="PS01012">
    <property type="entry name" value="FOLYLPOLYGLU_SYNT_2"/>
    <property type="match status" value="1"/>
</dbReference>
<evidence type="ECO:0000256" key="6">
    <source>
        <dbReference type="ARBA" id="ARBA00013025"/>
    </source>
</evidence>
<dbReference type="Gene3D" id="3.40.1190.10">
    <property type="entry name" value="Mur-like, catalytic domain"/>
    <property type="match status" value="1"/>
</dbReference>
<evidence type="ECO:0000256" key="17">
    <source>
        <dbReference type="ARBA" id="ARBA00047493"/>
    </source>
</evidence>
<comment type="pathway">
    <text evidence="2">Cofactor biosynthesis; tetrahydrofolate biosynthesis; 7,8-dihydrofolate from 2-amino-4-hydroxy-6-hydroxymethyl-7,8-dihydropteridine diphosphate and 4-aminobenzoate: step 2/2.</text>
</comment>
<evidence type="ECO:0000256" key="1">
    <source>
        <dbReference type="ARBA" id="ARBA00002714"/>
    </source>
</evidence>
<organism evidence="24 25">
    <name type="scientific">Ravibacter arvi</name>
    <dbReference type="NCBI Taxonomy" id="2051041"/>
    <lineage>
        <taxon>Bacteria</taxon>
        <taxon>Pseudomonadati</taxon>
        <taxon>Bacteroidota</taxon>
        <taxon>Cytophagia</taxon>
        <taxon>Cytophagales</taxon>
        <taxon>Spirosomataceae</taxon>
        <taxon>Ravibacter</taxon>
    </lineage>
</organism>
<dbReference type="Proteomes" id="UP001501508">
    <property type="component" value="Unassembled WGS sequence"/>
</dbReference>
<evidence type="ECO:0000256" key="10">
    <source>
        <dbReference type="ARBA" id="ARBA00022741"/>
    </source>
</evidence>
<evidence type="ECO:0000256" key="3">
    <source>
        <dbReference type="ARBA" id="ARBA00005150"/>
    </source>
</evidence>
<sequence length="434" mass="47212">MNFEEAMAYLYSRLPVFHNIGHRAYKPGLETTRAFCKRLGDPHLAYPTIHVAGTNGKGSVSNMLAAILQQAGYRTGLYTSPHLKDFNERIRVNGIPVPGDFVASFVETHQAYLEEINPSFFEATVAMAFDFFRQEQVDIAVIEVGLGGRLDSTNVIEPVVSVITNIGLDHTRQLGETLTLIAGEKGGIIKPGVPVVVSERQDDEIPGVLESIAGERGAPLFYGADYGRVVAGTFSEGLLHLDIERNNNDKYTNTVSVSLDLSGNYQKKNVLGVLSVVDRLKESGWQIPDTAVGEALATVTRLTGFKGRWTRLMERPFVVADTAHNLPGLRGTLEQFMTVPSAQRHFVLGFVSDKDISAMLGLLPRDAKYYFCAPSNTRAMPSLELLAKAESVGLIGTAFSDVNEALEHALAVAAPEDSIYIGGSTFVVADLHLL</sequence>
<comment type="catalytic activity">
    <reaction evidence="17">
        <text>(6S)-5,6,7,8-tetrahydrofolyl-(gamma-L-Glu)(n) + L-glutamate + ATP = (6S)-5,6,7,8-tetrahydrofolyl-(gamma-L-Glu)(n+1) + ADP + phosphate + H(+)</text>
        <dbReference type="Rhea" id="RHEA:10580"/>
        <dbReference type="Rhea" id="RHEA-COMP:14738"/>
        <dbReference type="Rhea" id="RHEA-COMP:14740"/>
        <dbReference type="ChEBI" id="CHEBI:15378"/>
        <dbReference type="ChEBI" id="CHEBI:29985"/>
        <dbReference type="ChEBI" id="CHEBI:30616"/>
        <dbReference type="ChEBI" id="CHEBI:43474"/>
        <dbReference type="ChEBI" id="CHEBI:141005"/>
        <dbReference type="ChEBI" id="CHEBI:456216"/>
        <dbReference type="EC" id="6.3.2.17"/>
    </reaction>
</comment>
<dbReference type="Pfam" id="PF02875">
    <property type="entry name" value="Mur_ligase_C"/>
    <property type="match status" value="1"/>
</dbReference>
<keyword evidence="8 21" id="KW-0436">Ligase</keyword>
<evidence type="ECO:0000313" key="25">
    <source>
        <dbReference type="Proteomes" id="UP001501508"/>
    </source>
</evidence>
<comment type="function">
    <text evidence="1">Functions in two distinct reactions of the de novo folate biosynthetic pathway. Catalyzes the addition of a glutamate residue to dihydropteroate (7,8-dihydropteroate or H2Pte) to form dihydrofolate (7,8-dihydrofolate monoglutamate or H2Pte-Glu). Also catalyzes successive additions of L-glutamate to tetrahydrofolate or 10-formyltetrahydrofolate or 5,10-methylenetetrahydrofolate, leading to folylpolyglutamate derivatives.</text>
</comment>
<dbReference type="InterPro" id="IPR004101">
    <property type="entry name" value="Mur_ligase_C"/>
</dbReference>
<evidence type="ECO:0000256" key="8">
    <source>
        <dbReference type="ARBA" id="ARBA00022598"/>
    </source>
</evidence>
<comment type="catalytic activity">
    <reaction evidence="20">
        <text>7,8-dihydropteroate + L-glutamate + ATP = 7,8-dihydrofolate + ADP + phosphate + H(+)</text>
        <dbReference type="Rhea" id="RHEA:23584"/>
        <dbReference type="ChEBI" id="CHEBI:15378"/>
        <dbReference type="ChEBI" id="CHEBI:17839"/>
        <dbReference type="ChEBI" id="CHEBI:29985"/>
        <dbReference type="ChEBI" id="CHEBI:30616"/>
        <dbReference type="ChEBI" id="CHEBI:43474"/>
        <dbReference type="ChEBI" id="CHEBI:57451"/>
        <dbReference type="ChEBI" id="CHEBI:456216"/>
        <dbReference type="EC" id="6.3.2.12"/>
    </reaction>
</comment>
<evidence type="ECO:0000256" key="7">
    <source>
        <dbReference type="ARBA" id="ARBA00019357"/>
    </source>
</evidence>
<keyword evidence="9" id="KW-0479">Metal-binding</keyword>
<dbReference type="EMBL" id="BAABEY010000002">
    <property type="protein sequence ID" value="GAA4432653.1"/>
    <property type="molecule type" value="Genomic_DNA"/>
</dbReference>
<evidence type="ECO:0000256" key="20">
    <source>
        <dbReference type="ARBA" id="ARBA00049161"/>
    </source>
</evidence>
<dbReference type="PANTHER" id="PTHR11136">
    <property type="entry name" value="FOLYLPOLYGLUTAMATE SYNTHASE-RELATED"/>
    <property type="match status" value="1"/>
</dbReference>
<proteinExistence type="inferred from homology"/>
<evidence type="ECO:0000256" key="2">
    <source>
        <dbReference type="ARBA" id="ARBA00004799"/>
    </source>
</evidence>
<dbReference type="NCBIfam" id="TIGR01499">
    <property type="entry name" value="folC"/>
    <property type="match status" value="1"/>
</dbReference>
<dbReference type="InterPro" id="IPR013221">
    <property type="entry name" value="Mur_ligase_cen"/>
</dbReference>
<evidence type="ECO:0000313" key="24">
    <source>
        <dbReference type="EMBL" id="GAA4432653.1"/>
    </source>
</evidence>
<evidence type="ECO:0000256" key="15">
    <source>
        <dbReference type="ARBA" id="ARBA00030592"/>
    </source>
</evidence>
<dbReference type="RefSeq" id="WP_345026457.1">
    <property type="nucleotide sequence ID" value="NZ_BAABEY010000002.1"/>
</dbReference>
<protein>
    <recommendedName>
        <fullName evidence="7">Dihydrofolate synthase/folylpolyglutamate synthase</fullName>
        <ecNumber evidence="5">6.3.2.12</ecNumber>
        <ecNumber evidence="6">6.3.2.17</ecNumber>
    </recommendedName>
    <alternativeName>
        <fullName evidence="16">Folylpoly-gamma-glutamate synthetase-dihydrofolate synthetase</fullName>
    </alternativeName>
    <alternativeName>
        <fullName evidence="14">Folylpolyglutamate synthetase</fullName>
    </alternativeName>
    <alternativeName>
        <fullName evidence="15">Tetrahydrofolylpolyglutamate synthase</fullName>
    </alternativeName>
</protein>
<feature type="domain" description="Mur ligase central" evidence="23">
    <location>
        <begin position="51"/>
        <end position="276"/>
    </location>
</feature>
<dbReference type="EC" id="6.3.2.17" evidence="6"/>
<evidence type="ECO:0000256" key="19">
    <source>
        <dbReference type="ARBA" id="ARBA00049035"/>
    </source>
</evidence>
<comment type="caution">
    <text evidence="24">The sequence shown here is derived from an EMBL/GenBank/DDBJ whole genome shotgun (WGS) entry which is preliminary data.</text>
</comment>
<accession>A0ABP8LMR0</accession>
<dbReference type="InterPro" id="IPR036565">
    <property type="entry name" value="Mur-like_cat_sf"/>
</dbReference>
<dbReference type="InterPro" id="IPR036615">
    <property type="entry name" value="Mur_ligase_C_dom_sf"/>
</dbReference>
<keyword evidence="25" id="KW-1185">Reference proteome</keyword>
<evidence type="ECO:0000256" key="16">
    <source>
        <dbReference type="ARBA" id="ARBA00032510"/>
    </source>
</evidence>
<reference evidence="25" key="1">
    <citation type="journal article" date="2019" name="Int. J. Syst. Evol. Microbiol.">
        <title>The Global Catalogue of Microorganisms (GCM) 10K type strain sequencing project: providing services to taxonomists for standard genome sequencing and annotation.</title>
        <authorList>
            <consortium name="The Broad Institute Genomics Platform"/>
            <consortium name="The Broad Institute Genome Sequencing Center for Infectious Disease"/>
            <person name="Wu L."/>
            <person name="Ma J."/>
        </authorList>
    </citation>
    <scope>NUCLEOTIDE SEQUENCE [LARGE SCALE GENOMIC DNA]</scope>
    <source>
        <strain evidence="25">JCM 31920</strain>
    </source>
</reference>
<name>A0ABP8LMR0_9BACT</name>
<evidence type="ECO:0000256" key="13">
    <source>
        <dbReference type="ARBA" id="ARBA00022909"/>
    </source>
</evidence>
<evidence type="ECO:0000256" key="9">
    <source>
        <dbReference type="ARBA" id="ARBA00022723"/>
    </source>
</evidence>
<keyword evidence="11 21" id="KW-0067">ATP-binding</keyword>
<evidence type="ECO:0000256" key="5">
    <source>
        <dbReference type="ARBA" id="ARBA00013023"/>
    </source>
</evidence>
<comment type="catalytic activity">
    <reaction evidence="18">
        <text>10-formyltetrahydrofolyl-(gamma-L-Glu)(n) + L-glutamate + ATP = 10-formyltetrahydrofolyl-(gamma-L-Glu)(n+1) + ADP + phosphate + H(+)</text>
        <dbReference type="Rhea" id="RHEA:51904"/>
        <dbReference type="Rhea" id="RHEA-COMP:13088"/>
        <dbReference type="Rhea" id="RHEA-COMP:14300"/>
        <dbReference type="ChEBI" id="CHEBI:15378"/>
        <dbReference type="ChEBI" id="CHEBI:29985"/>
        <dbReference type="ChEBI" id="CHEBI:30616"/>
        <dbReference type="ChEBI" id="CHEBI:43474"/>
        <dbReference type="ChEBI" id="CHEBI:134413"/>
        <dbReference type="ChEBI" id="CHEBI:456216"/>
        <dbReference type="EC" id="6.3.2.17"/>
    </reaction>
</comment>
<dbReference type="InterPro" id="IPR001645">
    <property type="entry name" value="Folylpolyglutamate_synth"/>
</dbReference>
<dbReference type="PIRSF" id="PIRSF001563">
    <property type="entry name" value="Folylpolyglu_synth"/>
    <property type="match status" value="1"/>
</dbReference>
<dbReference type="PANTHER" id="PTHR11136:SF0">
    <property type="entry name" value="DIHYDROFOLATE SYNTHETASE-RELATED"/>
    <property type="match status" value="1"/>
</dbReference>
<evidence type="ECO:0000256" key="21">
    <source>
        <dbReference type="PIRNR" id="PIRNR001563"/>
    </source>
</evidence>
<dbReference type="Gene3D" id="3.90.190.20">
    <property type="entry name" value="Mur ligase, C-terminal domain"/>
    <property type="match status" value="1"/>
</dbReference>
<dbReference type="SUPFAM" id="SSF53244">
    <property type="entry name" value="MurD-like peptide ligases, peptide-binding domain"/>
    <property type="match status" value="1"/>
</dbReference>
<dbReference type="SUPFAM" id="SSF53623">
    <property type="entry name" value="MurD-like peptide ligases, catalytic domain"/>
    <property type="match status" value="1"/>
</dbReference>
<gene>
    <name evidence="24" type="ORF">GCM10023091_05090</name>
</gene>
<evidence type="ECO:0000256" key="12">
    <source>
        <dbReference type="ARBA" id="ARBA00022842"/>
    </source>
</evidence>
<evidence type="ECO:0000256" key="11">
    <source>
        <dbReference type="ARBA" id="ARBA00022840"/>
    </source>
</evidence>
<keyword evidence="13" id="KW-0289">Folate biosynthesis</keyword>
<keyword evidence="12" id="KW-0460">Magnesium</keyword>
<keyword evidence="10 21" id="KW-0547">Nucleotide-binding</keyword>
<dbReference type="EC" id="6.3.2.12" evidence="5"/>
<evidence type="ECO:0000256" key="18">
    <source>
        <dbReference type="ARBA" id="ARBA00047808"/>
    </source>
</evidence>
<comment type="similarity">
    <text evidence="4 21">Belongs to the folylpolyglutamate synthase family.</text>
</comment>
<evidence type="ECO:0000256" key="14">
    <source>
        <dbReference type="ARBA" id="ARBA00030048"/>
    </source>
</evidence>
<evidence type="ECO:0000259" key="22">
    <source>
        <dbReference type="Pfam" id="PF02875"/>
    </source>
</evidence>
<evidence type="ECO:0000259" key="23">
    <source>
        <dbReference type="Pfam" id="PF08245"/>
    </source>
</evidence>
<evidence type="ECO:0000256" key="4">
    <source>
        <dbReference type="ARBA" id="ARBA00008276"/>
    </source>
</evidence>
<comment type="catalytic activity">
    <reaction evidence="19">
        <text>(6R)-5,10-methylenetetrahydrofolyl-(gamma-L-Glu)(n) + L-glutamate + ATP = (6R)-5,10-methylenetetrahydrofolyl-(gamma-L-Glu)(n+1) + ADP + phosphate + H(+)</text>
        <dbReference type="Rhea" id="RHEA:51912"/>
        <dbReference type="Rhea" id="RHEA-COMP:13257"/>
        <dbReference type="Rhea" id="RHEA-COMP:13258"/>
        <dbReference type="ChEBI" id="CHEBI:15378"/>
        <dbReference type="ChEBI" id="CHEBI:29985"/>
        <dbReference type="ChEBI" id="CHEBI:30616"/>
        <dbReference type="ChEBI" id="CHEBI:43474"/>
        <dbReference type="ChEBI" id="CHEBI:136572"/>
        <dbReference type="ChEBI" id="CHEBI:456216"/>
        <dbReference type="EC" id="6.3.2.17"/>
    </reaction>
</comment>
<dbReference type="InterPro" id="IPR018109">
    <property type="entry name" value="Folylpolyglutamate_synth_CS"/>
</dbReference>
<dbReference type="Pfam" id="PF08245">
    <property type="entry name" value="Mur_ligase_M"/>
    <property type="match status" value="1"/>
</dbReference>
<feature type="domain" description="Mur ligase C-terminal" evidence="22">
    <location>
        <begin position="307"/>
        <end position="424"/>
    </location>
</feature>
<comment type="pathway">
    <text evidence="3">Cofactor biosynthesis; tetrahydrofolylpolyglutamate biosynthesis.</text>
</comment>